<evidence type="ECO:0000313" key="3">
    <source>
        <dbReference type="Proteomes" id="UP000727490"/>
    </source>
</evidence>
<keyword evidence="1" id="KW-0732">Signal</keyword>
<keyword evidence="3" id="KW-1185">Reference proteome</keyword>
<keyword evidence="2" id="KW-0675">Receptor</keyword>
<feature type="chain" id="PRO_5037429919" evidence="1">
    <location>
        <begin position="28"/>
        <end position="570"/>
    </location>
</feature>
<comment type="caution">
    <text evidence="2">The sequence shown here is derived from an EMBL/GenBank/DDBJ whole genome shotgun (WGS) entry which is preliminary data.</text>
</comment>
<accession>A0A951IW87</accession>
<organism evidence="2 3">
    <name type="scientific">Arthrospiribacter ruber</name>
    <dbReference type="NCBI Taxonomy" id="2487934"/>
    <lineage>
        <taxon>Bacteria</taxon>
        <taxon>Pseudomonadati</taxon>
        <taxon>Bacteroidota</taxon>
        <taxon>Cytophagia</taxon>
        <taxon>Cytophagales</taxon>
        <taxon>Cyclobacteriaceae</taxon>
        <taxon>Arthrospiribacter</taxon>
    </lineage>
</organism>
<reference evidence="2 3" key="1">
    <citation type="journal article" date="2020" name="Syst. Appl. Microbiol.">
        <title>Arthrospiribacter ruber gen. nov., sp. nov., a novel bacterium isolated from Arthrospira cultures.</title>
        <authorList>
            <person name="Waleron M."/>
            <person name="Misztak A."/>
            <person name="Waleron M.M."/>
            <person name="Furmaniak M."/>
            <person name="Mrozik A."/>
            <person name="Waleron K."/>
        </authorList>
    </citation>
    <scope>NUCLEOTIDE SEQUENCE [LARGE SCALE GENOMIC DNA]</scope>
    <source>
        <strain evidence="2 3">DPMB0001</strain>
    </source>
</reference>
<dbReference type="Proteomes" id="UP000727490">
    <property type="component" value="Unassembled WGS sequence"/>
</dbReference>
<dbReference type="RefSeq" id="WP_219286921.1">
    <property type="nucleotide sequence ID" value="NZ_RPHB01000001.1"/>
</dbReference>
<proteinExistence type="predicted"/>
<gene>
    <name evidence="2" type="ORF">EGN73_02940</name>
</gene>
<dbReference type="AlphaFoldDB" id="A0A951IW87"/>
<evidence type="ECO:0000256" key="1">
    <source>
        <dbReference type="SAM" id="SignalP"/>
    </source>
</evidence>
<sequence length="570" mass="65950">MNFAGKYKTVKLWAGVMLCTIAMPSMAQQAGEVRDQEFVIRKDRVLTLPQQTRRFERTPVLPVPQSDGNFNYLVNPYFLSLAPEVIEPEAAQKQWPRKREDLYPGFARLGFGNYISPLFEGRYNNWEEGDYNFGVKLKHEGFYTGPVEGRNSGENFTDVGVNGTLFRDFFQVYGGVDYYRHKFNFYGYDPENPLLENFIPNQNVLNTFKINAGIQDIEKMEGFNYDVNLGLRAFNDNYEAAETDFMLKIKSGYWFDNAIQTGIDLDLSLTQPKDVFYSNINRNYFKVNPFVGYQNENLKVRAGANIIFENDVTPNKESDFKVFPQILGEYFIQDEFGIYAGFEGDIHRQTYQDFVMENPFLGPSTDLFNTIQNFNAKAGVKGTLNDELTYEAGISYGRFTNMHFFANSQLDTTRFNLFYDDDTRLLNYSAKVSWNYEGWYRLIGKANYYFYNTSTLEAAFQRPEWELSINNNFILDERWLLQFNANLMGGIVAGIHDPVRPLPELESGEFRTETLPAIIDLQLKADYKINDQFSVFAIGNNLLNRTNQRFLNYPVRGIQGIVGLTYKFGY</sequence>
<feature type="signal peptide" evidence="1">
    <location>
        <begin position="1"/>
        <end position="27"/>
    </location>
</feature>
<evidence type="ECO:0000313" key="2">
    <source>
        <dbReference type="EMBL" id="MBW3466773.1"/>
    </source>
</evidence>
<protein>
    <submittedName>
        <fullName evidence="2">TonB-dependent receptor</fullName>
    </submittedName>
</protein>
<name>A0A951IW87_9BACT</name>
<dbReference type="EMBL" id="RPHB01000001">
    <property type="protein sequence ID" value="MBW3466773.1"/>
    <property type="molecule type" value="Genomic_DNA"/>
</dbReference>